<dbReference type="GO" id="GO:0005634">
    <property type="term" value="C:nucleus"/>
    <property type="evidence" value="ECO:0007669"/>
    <property type="project" value="UniProtKB-SubCell"/>
</dbReference>
<dbReference type="FunFam" id="3.30.450.20:FF:000097">
    <property type="entry name" value="Aryl hydrocarbon receptor repressor"/>
    <property type="match status" value="1"/>
</dbReference>
<keyword evidence="4" id="KW-0804">Transcription</keyword>
<dbReference type="EMBL" id="JANPWB010000003">
    <property type="protein sequence ID" value="KAJ1202304.1"/>
    <property type="molecule type" value="Genomic_DNA"/>
</dbReference>
<evidence type="ECO:0000256" key="5">
    <source>
        <dbReference type="ARBA" id="ARBA00023242"/>
    </source>
</evidence>
<organism evidence="6 7">
    <name type="scientific">Pleurodeles waltl</name>
    <name type="common">Iberian ribbed newt</name>
    <dbReference type="NCBI Taxonomy" id="8319"/>
    <lineage>
        <taxon>Eukaryota</taxon>
        <taxon>Metazoa</taxon>
        <taxon>Chordata</taxon>
        <taxon>Craniata</taxon>
        <taxon>Vertebrata</taxon>
        <taxon>Euteleostomi</taxon>
        <taxon>Amphibia</taxon>
        <taxon>Batrachia</taxon>
        <taxon>Caudata</taxon>
        <taxon>Salamandroidea</taxon>
        <taxon>Salamandridae</taxon>
        <taxon>Pleurodelinae</taxon>
        <taxon>Pleurodeles</taxon>
    </lineage>
</organism>
<comment type="caution">
    <text evidence="6">The sequence shown here is derived from an EMBL/GenBank/DDBJ whole genome shotgun (WGS) entry which is preliminary data.</text>
</comment>
<keyword evidence="7" id="KW-1185">Reference proteome</keyword>
<evidence type="ECO:0008006" key="8">
    <source>
        <dbReference type="Google" id="ProtNLM"/>
    </source>
</evidence>
<keyword evidence="5" id="KW-0539">Nucleus</keyword>
<proteinExistence type="predicted"/>
<dbReference type="Gene3D" id="3.30.450.20">
    <property type="entry name" value="PAS domain"/>
    <property type="match status" value="1"/>
</dbReference>
<dbReference type="PANTHER" id="PTHR10649">
    <property type="entry name" value="ARYL HYDROCARBON RECEPTOR"/>
    <property type="match status" value="1"/>
</dbReference>
<dbReference type="PANTHER" id="PTHR10649:SF3">
    <property type="entry name" value="ARYL HYDROCARBON RECEPTOR REPRESSOR"/>
    <property type="match status" value="1"/>
</dbReference>
<dbReference type="Proteomes" id="UP001066276">
    <property type="component" value="Chromosome 2_1"/>
</dbReference>
<dbReference type="GO" id="GO:0034751">
    <property type="term" value="C:aryl hydrocarbon receptor complex"/>
    <property type="evidence" value="ECO:0007669"/>
    <property type="project" value="TreeGrafter"/>
</dbReference>
<dbReference type="GO" id="GO:0006805">
    <property type="term" value="P:xenobiotic metabolic process"/>
    <property type="evidence" value="ECO:0007669"/>
    <property type="project" value="InterPro"/>
</dbReference>
<accession>A0AAV7VNT2</accession>
<evidence type="ECO:0000256" key="1">
    <source>
        <dbReference type="ARBA" id="ARBA00004123"/>
    </source>
</evidence>
<name>A0AAV7VNT2_PLEWA</name>
<comment type="subcellular location">
    <subcellularLocation>
        <location evidence="1">Nucleus</location>
    </subcellularLocation>
</comment>
<gene>
    <name evidence="6" type="ORF">NDU88_006104</name>
</gene>
<evidence type="ECO:0000256" key="4">
    <source>
        <dbReference type="ARBA" id="ARBA00023163"/>
    </source>
</evidence>
<keyword evidence="3" id="KW-0238">DNA-binding</keyword>
<evidence type="ECO:0000256" key="2">
    <source>
        <dbReference type="ARBA" id="ARBA00023015"/>
    </source>
</evidence>
<dbReference type="GO" id="GO:0004879">
    <property type="term" value="F:nuclear receptor activity"/>
    <property type="evidence" value="ECO:0007669"/>
    <property type="project" value="TreeGrafter"/>
</dbReference>
<sequence>MQYATDVMHQNVYDYIHVDDRQEFCKQLHWAMKPQQLEPGKEPQAEAGEEYMLNKLFNAQERDRTLAEYSPFLNRCFVCRVRCLLDSTSGFLTMQFQGKLKFLFGQKKKASSGALVPPQLALFCVVVPVLIPSLTELKMKSMLLRAKFKAGSSPNLDTKSKSFPGLGEAELQGRTGYQGFSDKLHSAENQIKLMSSGENGVSLFKVRTNDDQWIWVEANTQHLYRNGCSEFVIVPQQSESDRKDEEELKRPDTVLGVKEARGMQHNSASSETGQTTTLNWTTAKQEKEEMKVKFELNKSSSDFTQDEPLNFCKSFSGTQHHCTTNSTWSIMNPTSSRPISQHISQFTNRNAKSFYCGDQSDIGPSSNCRVQRGSSEALQAGLQQFITEGYATEGVKSEGTLMSSMYETGLPPDIPIKTENDSDSESGLDLYMSPHTHMWQGQGGVFKKQLLGFPESLYLKTEPNHRGHQSACQRPKYLPHFPHNGQCKSTPSHSSSVNICRPLKGTFHKEVTPFCLQKCSFLDSMVSLSSPDFYNNQFYGSGSMMQKALSDPNCKLQYELKGHGLVQTIKKEPLDSPPWTDREPDVVHTSFAKQMLPNYMQNSMHHKATEFAFLQ</sequence>
<dbReference type="GO" id="GO:0000976">
    <property type="term" value="F:transcription cis-regulatory region binding"/>
    <property type="evidence" value="ECO:0007669"/>
    <property type="project" value="TreeGrafter"/>
</dbReference>
<evidence type="ECO:0000313" key="6">
    <source>
        <dbReference type="EMBL" id="KAJ1202304.1"/>
    </source>
</evidence>
<keyword evidence="2" id="KW-0805">Transcription regulation</keyword>
<reference evidence="6" key="1">
    <citation type="journal article" date="2022" name="bioRxiv">
        <title>Sequencing and chromosome-scale assembly of the giantPleurodeles waltlgenome.</title>
        <authorList>
            <person name="Brown T."/>
            <person name="Elewa A."/>
            <person name="Iarovenko S."/>
            <person name="Subramanian E."/>
            <person name="Araus A.J."/>
            <person name="Petzold A."/>
            <person name="Susuki M."/>
            <person name="Suzuki K.-i.T."/>
            <person name="Hayashi T."/>
            <person name="Toyoda A."/>
            <person name="Oliveira C."/>
            <person name="Osipova E."/>
            <person name="Leigh N.D."/>
            <person name="Simon A."/>
            <person name="Yun M.H."/>
        </authorList>
    </citation>
    <scope>NUCLEOTIDE SEQUENCE</scope>
    <source>
        <strain evidence="6">20211129_DDA</strain>
        <tissue evidence="6">Liver</tissue>
    </source>
</reference>
<evidence type="ECO:0000313" key="7">
    <source>
        <dbReference type="Proteomes" id="UP001066276"/>
    </source>
</evidence>
<evidence type="ECO:0000256" key="3">
    <source>
        <dbReference type="ARBA" id="ARBA00023125"/>
    </source>
</evidence>
<protein>
    <recommendedName>
        <fullName evidence="8">Aryl hydrocarbon receptor repressor</fullName>
    </recommendedName>
</protein>
<dbReference type="AlphaFoldDB" id="A0AAV7VNT2"/>
<dbReference type="InterPro" id="IPR039091">
    <property type="entry name" value="AHR/AHRR"/>
</dbReference>